<dbReference type="Pfam" id="PF01753">
    <property type="entry name" value="zf-MYND"/>
    <property type="match status" value="1"/>
</dbReference>
<keyword evidence="7" id="KW-1185">Reference proteome</keyword>
<evidence type="ECO:0000256" key="1">
    <source>
        <dbReference type="ARBA" id="ARBA00022723"/>
    </source>
</evidence>
<gene>
    <name evidence="6" type="ORF">MVEN_00662500</name>
</gene>
<dbReference type="SUPFAM" id="SSF144232">
    <property type="entry name" value="HIT/MYND zinc finger-like"/>
    <property type="match status" value="1"/>
</dbReference>
<keyword evidence="2 4" id="KW-0863">Zinc-finger</keyword>
<dbReference type="Proteomes" id="UP000620124">
    <property type="component" value="Unassembled WGS sequence"/>
</dbReference>
<dbReference type="AlphaFoldDB" id="A0A8H7D8Y0"/>
<feature type="domain" description="MYND-type" evidence="5">
    <location>
        <begin position="377"/>
        <end position="418"/>
    </location>
</feature>
<proteinExistence type="predicted"/>
<organism evidence="6 7">
    <name type="scientific">Mycena venus</name>
    <dbReference type="NCBI Taxonomy" id="2733690"/>
    <lineage>
        <taxon>Eukaryota</taxon>
        <taxon>Fungi</taxon>
        <taxon>Dikarya</taxon>
        <taxon>Basidiomycota</taxon>
        <taxon>Agaricomycotina</taxon>
        <taxon>Agaricomycetes</taxon>
        <taxon>Agaricomycetidae</taxon>
        <taxon>Agaricales</taxon>
        <taxon>Marasmiineae</taxon>
        <taxon>Mycenaceae</taxon>
        <taxon>Mycena</taxon>
    </lineage>
</organism>
<dbReference type="Gene3D" id="6.10.140.2220">
    <property type="match status" value="1"/>
</dbReference>
<dbReference type="InterPro" id="IPR002893">
    <property type="entry name" value="Znf_MYND"/>
</dbReference>
<evidence type="ECO:0000256" key="2">
    <source>
        <dbReference type="ARBA" id="ARBA00022771"/>
    </source>
</evidence>
<dbReference type="GO" id="GO:0008270">
    <property type="term" value="F:zinc ion binding"/>
    <property type="evidence" value="ECO:0007669"/>
    <property type="project" value="UniProtKB-KW"/>
</dbReference>
<name>A0A8H7D8Y0_9AGAR</name>
<evidence type="ECO:0000256" key="3">
    <source>
        <dbReference type="ARBA" id="ARBA00022833"/>
    </source>
</evidence>
<keyword evidence="3" id="KW-0862">Zinc</keyword>
<dbReference type="OrthoDB" id="2900625at2759"/>
<protein>
    <submittedName>
        <fullName evidence="6">MYND-type domain-containing protein</fullName>
    </submittedName>
</protein>
<evidence type="ECO:0000259" key="5">
    <source>
        <dbReference type="PROSITE" id="PS50865"/>
    </source>
</evidence>
<evidence type="ECO:0000256" key="4">
    <source>
        <dbReference type="PROSITE-ProRule" id="PRU00134"/>
    </source>
</evidence>
<evidence type="ECO:0000313" key="6">
    <source>
        <dbReference type="EMBL" id="KAF7363101.1"/>
    </source>
</evidence>
<sequence>MCRLICRDLRQTELCLPVFYVLLDPSLIPDTNNLEHVITTRTEVPSIDCAIISLDVLCSAAMRSSVIQDAAPDLWPRVWPWVHFVHTFRQFLPGAASAFRPPAPLLLGLAHHPQIASVISATRGVRSILAYAWEELVSAPTVKLTTRLLPALIQDVEIFENFEEILTAVGGADKLVLLVLKHISLAIAFRETETKVALLADVLLFLVSTSKHEGFPSALLSQEIIPALVSALDALLQTTVHFTWPAIHRGIRTLKTYLPIAPMHPWVREAVEAGFLRFLVCCAVKHARGPPMEGTYIYEELGWIMKTILAQSLVSCSVVTAMHSALKEVQSSPEMEEFAQLPLFSVWTTLATLVEHHARVLNSWKSAGSPWLAACNNMTCGKIKARRDLKRCAHCTSAYYCSSDCQRADWCAGHREICQSSEQYHPHSFDKQFHRHERAFMHALVAADYKRLKSQISCDIISFMQAHPDSPDAYLVHFDYTEHTGVKATIQARRPVPELFAWYRNRRLYVVSVAFGLGPMSQYILPLRENTTFNAGLHRIAEEIPTEADESWVENKVRELMQSTEEVVEIH</sequence>
<evidence type="ECO:0000313" key="7">
    <source>
        <dbReference type="Proteomes" id="UP000620124"/>
    </source>
</evidence>
<dbReference type="EMBL" id="JACAZI010000004">
    <property type="protein sequence ID" value="KAF7363101.1"/>
    <property type="molecule type" value="Genomic_DNA"/>
</dbReference>
<accession>A0A8H7D8Y0</accession>
<reference evidence="6" key="1">
    <citation type="submission" date="2020-05" db="EMBL/GenBank/DDBJ databases">
        <title>Mycena genomes resolve the evolution of fungal bioluminescence.</title>
        <authorList>
            <person name="Tsai I.J."/>
        </authorList>
    </citation>
    <scope>NUCLEOTIDE SEQUENCE</scope>
    <source>
        <strain evidence="6">CCC161011</strain>
    </source>
</reference>
<comment type="caution">
    <text evidence="6">The sequence shown here is derived from an EMBL/GenBank/DDBJ whole genome shotgun (WGS) entry which is preliminary data.</text>
</comment>
<dbReference type="PROSITE" id="PS50865">
    <property type="entry name" value="ZF_MYND_2"/>
    <property type="match status" value="1"/>
</dbReference>
<keyword evidence="1" id="KW-0479">Metal-binding</keyword>